<name>A0ABN9AZ27_9NEOB</name>
<gene>
    <name evidence="1" type="ORF">SPARVUS_LOCUS1800715</name>
</gene>
<proteinExistence type="predicted"/>
<reference evidence="1" key="1">
    <citation type="submission" date="2023-05" db="EMBL/GenBank/DDBJ databases">
        <authorList>
            <person name="Stuckert A."/>
        </authorList>
    </citation>
    <scope>NUCLEOTIDE SEQUENCE</scope>
</reference>
<keyword evidence="2" id="KW-1185">Reference proteome</keyword>
<accession>A0ABN9AZ27</accession>
<protein>
    <submittedName>
        <fullName evidence="1">Uncharacterized protein</fullName>
    </submittedName>
</protein>
<comment type="caution">
    <text evidence="1">The sequence shown here is derived from an EMBL/GenBank/DDBJ whole genome shotgun (WGS) entry which is preliminary data.</text>
</comment>
<dbReference type="Proteomes" id="UP001162483">
    <property type="component" value="Unassembled WGS sequence"/>
</dbReference>
<organism evidence="1 2">
    <name type="scientific">Staurois parvus</name>
    <dbReference type="NCBI Taxonomy" id="386267"/>
    <lineage>
        <taxon>Eukaryota</taxon>
        <taxon>Metazoa</taxon>
        <taxon>Chordata</taxon>
        <taxon>Craniata</taxon>
        <taxon>Vertebrata</taxon>
        <taxon>Euteleostomi</taxon>
        <taxon>Amphibia</taxon>
        <taxon>Batrachia</taxon>
        <taxon>Anura</taxon>
        <taxon>Neobatrachia</taxon>
        <taxon>Ranoidea</taxon>
        <taxon>Ranidae</taxon>
        <taxon>Staurois</taxon>
    </lineage>
</organism>
<sequence>QSAPLHQVCPSECSFISVVPSRVALYIRYSCQSAPLDSKYLFPSYFPIRVPLYIIFPIRVPLSITCAHQSAPFYSMCPYVPP</sequence>
<feature type="non-terminal residue" evidence="1">
    <location>
        <position position="1"/>
    </location>
</feature>
<evidence type="ECO:0000313" key="1">
    <source>
        <dbReference type="EMBL" id="CAI9540734.1"/>
    </source>
</evidence>
<evidence type="ECO:0000313" key="2">
    <source>
        <dbReference type="Proteomes" id="UP001162483"/>
    </source>
</evidence>
<dbReference type="EMBL" id="CATNWA010001610">
    <property type="protein sequence ID" value="CAI9540734.1"/>
    <property type="molecule type" value="Genomic_DNA"/>
</dbReference>